<reference evidence="2" key="1">
    <citation type="submission" date="2018-11" db="EMBL/GenBank/DDBJ databases">
        <authorList>
            <person name="Alioto T."/>
            <person name="Alioto T."/>
        </authorList>
    </citation>
    <scope>NUCLEOTIDE SEQUENCE</scope>
</reference>
<name>A0A8B6C3J6_MYTGA</name>
<evidence type="ECO:0000313" key="3">
    <source>
        <dbReference type="Proteomes" id="UP000596742"/>
    </source>
</evidence>
<keyword evidence="3" id="KW-1185">Reference proteome</keyword>
<sequence>MSKSLRRVGNDMPLCGSTRMEPSLPPMKMTINDHLEHFEAVCEDKRGHPDEQKSPTSWYDMPLCVPMLKSTTGWSQNRNQSQLPPFELPISFDLKHFEAVAPRVRLFSVMVPKPANIQIAK</sequence>
<feature type="region of interest" description="Disordered" evidence="1">
    <location>
        <begin position="1"/>
        <end position="25"/>
    </location>
</feature>
<dbReference type="EMBL" id="UYJE01001139">
    <property type="protein sequence ID" value="VDH99367.1"/>
    <property type="molecule type" value="Genomic_DNA"/>
</dbReference>
<evidence type="ECO:0000313" key="2">
    <source>
        <dbReference type="EMBL" id="VDH99367.1"/>
    </source>
</evidence>
<gene>
    <name evidence="2" type="ORF">MGAL_10B038718</name>
</gene>
<dbReference type="AlphaFoldDB" id="A0A8B6C3J6"/>
<proteinExistence type="predicted"/>
<protein>
    <submittedName>
        <fullName evidence="2">Uncharacterized protein</fullName>
    </submittedName>
</protein>
<accession>A0A8B6C3J6</accession>
<dbReference type="Proteomes" id="UP000596742">
    <property type="component" value="Unassembled WGS sequence"/>
</dbReference>
<comment type="caution">
    <text evidence="2">The sequence shown here is derived from an EMBL/GenBank/DDBJ whole genome shotgun (WGS) entry which is preliminary data.</text>
</comment>
<evidence type="ECO:0000256" key="1">
    <source>
        <dbReference type="SAM" id="MobiDB-lite"/>
    </source>
</evidence>
<organism evidence="2 3">
    <name type="scientific">Mytilus galloprovincialis</name>
    <name type="common">Mediterranean mussel</name>
    <dbReference type="NCBI Taxonomy" id="29158"/>
    <lineage>
        <taxon>Eukaryota</taxon>
        <taxon>Metazoa</taxon>
        <taxon>Spiralia</taxon>
        <taxon>Lophotrochozoa</taxon>
        <taxon>Mollusca</taxon>
        <taxon>Bivalvia</taxon>
        <taxon>Autobranchia</taxon>
        <taxon>Pteriomorphia</taxon>
        <taxon>Mytilida</taxon>
        <taxon>Mytiloidea</taxon>
        <taxon>Mytilidae</taxon>
        <taxon>Mytilinae</taxon>
        <taxon>Mytilus</taxon>
    </lineage>
</organism>